<sequence>MAEQGLPEEKIRQELDEILEVEFSFLHTDTIAEELVSLPAEQQHFALQWARRVSSTNIQLAFEFASRAKTAMKIMDDEMISAWCLYAMDTYDSSGLHPAMEVIKNLQGFMEVGHLRANAALLEQVSPVLGPFIQGLSGRKLSIEEDSDAWTDGEVLCLPEMLARLENEQENFQLYKAIAVHLWAHTRYGTLNVDPQLVLSSCDDPLRSLQWFQVLETLRLDAHLQRDLPGLFRQMRRLQNRLGDGDWAASLPEETGVLQDLSSSVHDSLRLLSRICTQAPPALPCYAGGMDPVKAWQARELRLLRDKARFRDALRVLADELWGDAPEEQLPEFSLQENEHPADPDELPELELIVADQVMPIPEHVRQLITSIQLDLTEIPEDYLVPAGEGEYDPSLLEDESLDPDDVWGGVYHEEGAFFYDEWDFGRQHYRKNWCVLRELSLQPGDAGFYGRTREKYRGLIHSLHRTFEVLRGEDRMLRRQPDGEDIDIDAFVEALADMQSGMEMSERVFTRMHKDERNIAVLFMVDMSGSTKGWINEAEREALVLLVESLQILGDRYAIYGFSGWARKRCEVYRIKTFDEPLDETVRANISAIEPKDYTRMGAPIRHFTRMLEEVEARTKLLITLSDGKPDDYDHYYRGEYGIEDTRQALFEARVAGIHPFCITIDREGADYLPHMYGRANYVVLDDVAKLPLKVSDIYRKITS</sequence>
<organism evidence="2">
    <name type="scientific">Thiolapillus brandeum</name>
    <dbReference type="NCBI Taxonomy" id="1076588"/>
    <lineage>
        <taxon>Bacteria</taxon>
        <taxon>Pseudomonadati</taxon>
        <taxon>Pseudomonadota</taxon>
        <taxon>Gammaproteobacteria</taxon>
        <taxon>Chromatiales</taxon>
        <taxon>Sedimenticolaceae</taxon>
        <taxon>Thiolapillus</taxon>
    </lineage>
</organism>
<comment type="caution">
    <text evidence="2">The sequence shown here is derived from an EMBL/GenBank/DDBJ whole genome shotgun (WGS) entry which is preliminary data.</text>
</comment>
<dbReference type="PROSITE" id="PS50234">
    <property type="entry name" value="VWFA"/>
    <property type="match status" value="1"/>
</dbReference>
<dbReference type="SUPFAM" id="SSF53300">
    <property type="entry name" value="vWA-like"/>
    <property type="match status" value="1"/>
</dbReference>
<gene>
    <name evidence="2" type="ORF">ENJ12_00265</name>
</gene>
<evidence type="ECO:0000313" key="2">
    <source>
        <dbReference type="EMBL" id="HEC05258.1"/>
    </source>
</evidence>
<dbReference type="InterPro" id="IPR036465">
    <property type="entry name" value="vWFA_dom_sf"/>
</dbReference>
<reference evidence="2" key="1">
    <citation type="journal article" date="2020" name="mSystems">
        <title>Genome- and Community-Level Interaction Insights into Carbon Utilization and Element Cycling Functions of Hydrothermarchaeota in Hydrothermal Sediment.</title>
        <authorList>
            <person name="Zhou Z."/>
            <person name="Liu Y."/>
            <person name="Xu W."/>
            <person name="Pan J."/>
            <person name="Luo Z.H."/>
            <person name="Li M."/>
        </authorList>
    </citation>
    <scope>NUCLEOTIDE SEQUENCE [LARGE SCALE GENOMIC DNA]</scope>
    <source>
        <strain evidence="2">HyVt-458</strain>
    </source>
</reference>
<protein>
    <submittedName>
        <fullName evidence="2">VWA domain-containing protein</fullName>
    </submittedName>
</protein>
<dbReference type="Pfam" id="PF00092">
    <property type="entry name" value="VWA"/>
    <property type="match status" value="1"/>
</dbReference>
<dbReference type="SMART" id="SM00327">
    <property type="entry name" value="VWA"/>
    <property type="match status" value="1"/>
</dbReference>
<name>A0A831RW73_9GAMM</name>
<accession>A0A831RW73</accession>
<dbReference type="PANTHER" id="PTHR41248">
    <property type="entry name" value="NORD PROTEIN"/>
    <property type="match status" value="1"/>
</dbReference>
<dbReference type="AlphaFoldDB" id="A0A831RW73"/>
<dbReference type="Gene3D" id="3.40.50.410">
    <property type="entry name" value="von Willebrand factor, type A domain"/>
    <property type="match status" value="1"/>
</dbReference>
<dbReference type="CDD" id="cd01454">
    <property type="entry name" value="vWA_norD_type"/>
    <property type="match status" value="1"/>
</dbReference>
<feature type="domain" description="VWFA" evidence="1">
    <location>
        <begin position="521"/>
        <end position="703"/>
    </location>
</feature>
<dbReference type="Proteomes" id="UP000886339">
    <property type="component" value="Unassembled WGS sequence"/>
</dbReference>
<evidence type="ECO:0000259" key="1">
    <source>
        <dbReference type="PROSITE" id="PS50234"/>
    </source>
</evidence>
<dbReference type="EMBL" id="DRLF01000009">
    <property type="protein sequence ID" value="HEC05258.1"/>
    <property type="molecule type" value="Genomic_DNA"/>
</dbReference>
<dbReference type="InterPro" id="IPR002035">
    <property type="entry name" value="VWF_A"/>
</dbReference>
<proteinExistence type="predicted"/>
<dbReference type="InterPro" id="IPR051928">
    <property type="entry name" value="NorD/CobT"/>
</dbReference>
<dbReference type="PANTHER" id="PTHR41248:SF1">
    <property type="entry name" value="NORD PROTEIN"/>
    <property type="match status" value="1"/>
</dbReference>